<dbReference type="RefSeq" id="YP_009118272.1">
    <property type="nucleotide sequence ID" value="NC_026317.1"/>
</dbReference>
<accession>A0A0B5GP05</accession>
<gene>
    <name evidence="1" type="primary">rep</name>
</gene>
<evidence type="ECO:0000313" key="1">
    <source>
        <dbReference type="EMBL" id="AJF23082.1"/>
    </source>
</evidence>
<dbReference type="EMBL" id="KP233189">
    <property type="protein sequence ID" value="AJF23082.1"/>
    <property type="molecule type" value="Genomic_DNA"/>
</dbReference>
<dbReference type="Gene3D" id="3.40.1310.20">
    <property type="match status" value="1"/>
</dbReference>
<dbReference type="KEGG" id="vg:22976173"/>
<reference evidence="1 2" key="1">
    <citation type="submission" date="2014-12" db="EMBL/GenBank/DDBJ databases">
        <title>A distinct family of small circular DNA viral genomes prevalent in non-human primates and human feces.</title>
        <authorList>
            <person name="Ng T.F.F."/>
            <person name="Sachsenroeder J."/>
            <person name="Vega E."/>
            <person name="Kondov N.O."/>
            <person name="Jang C."/>
            <person name="Deng X."/>
            <person name="Gregoricus N."/>
            <person name="Vinje J."/>
            <person name="Delwart E."/>
        </authorList>
    </citation>
    <scope>NUCLEOTIDE SEQUENCE [LARGE SCALE GENOMIC DNA]</scope>
    <source>
        <strain evidence="1">SF1</strain>
    </source>
</reference>
<sequence length="231" mass="27113">MSTTASRQWSTKMSQMYMLTIPRDKVSKRELRIMLDKNDCKKWIIGKETGKNGYKHWQIRLETSNEEFFDWCKKHIPTASIRKAEVPKWDYEAKEGQYWTSSDRTDNLIQRFGEFRPNQKRAIQALRATNDREVLVWYDEGGNVGKSWFTGALWERGQAYVTPPTVSTVQAMVQFVASLYCAIESIKDGLVYDSRYQGRMVNIRGVKIIVMTNNKPDLDKLSYDRWRMVVL</sequence>
<keyword evidence="2" id="KW-1185">Reference proteome</keyword>
<dbReference type="GeneID" id="22976173"/>
<organism evidence="1 2">
    <name type="scientific">Howler monkey associated porprismacovirus 1</name>
    <dbReference type="NCBI Taxonomy" id="2170112"/>
    <lineage>
        <taxon>Viruses</taxon>
        <taxon>Monodnaviria</taxon>
        <taxon>Shotokuvirae</taxon>
        <taxon>Cressdnaviricota</taxon>
        <taxon>Arfiviricetes</taxon>
        <taxon>Cremevirales</taxon>
        <taxon>Smacoviridae</taxon>
        <taxon>Porprismacovirus</taxon>
        <taxon>Porprismacovirus howas1</taxon>
    </lineage>
</organism>
<name>A0A0B5GP05_9VIRU</name>
<protein>
    <submittedName>
        <fullName evidence="1">Rep protein</fullName>
    </submittedName>
</protein>
<proteinExistence type="predicted"/>
<evidence type="ECO:0000313" key="2">
    <source>
        <dbReference type="Proteomes" id="UP000202540"/>
    </source>
</evidence>
<dbReference type="Proteomes" id="UP000202540">
    <property type="component" value="Segment"/>
</dbReference>